<reference evidence="7" key="1">
    <citation type="submission" date="2017-10" db="EMBL/GenBank/DDBJ databases">
        <title>Draft genome sequence of the planktic cyanobacteria Tychonema bourrellyi isolated from alpine lentic freshwater.</title>
        <authorList>
            <person name="Tett A."/>
            <person name="Armanini F."/>
            <person name="Asnicar F."/>
            <person name="Boscaini A."/>
            <person name="Pasolli E."/>
            <person name="Zolfo M."/>
            <person name="Donati C."/>
            <person name="Salmaso N."/>
            <person name="Segata N."/>
        </authorList>
    </citation>
    <scope>NUCLEOTIDE SEQUENCE</scope>
    <source>
        <strain evidence="7">FEM_GT703</strain>
    </source>
</reference>
<dbReference type="OrthoDB" id="9807946at2"/>
<dbReference type="RefSeq" id="WP_096831070.1">
    <property type="nucleotide sequence ID" value="NZ_NXIB02000244.1"/>
</dbReference>
<organism evidence="7 8">
    <name type="scientific">Tychonema bourrellyi FEM_GT703</name>
    <dbReference type="NCBI Taxonomy" id="2040638"/>
    <lineage>
        <taxon>Bacteria</taxon>
        <taxon>Bacillati</taxon>
        <taxon>Cyanobacteriota</taxon>
        <taxon>Cyanophyceae</taxon>
        <taxon>Oscillatoriophycideae</taxon>
        <taxon>Oscillatoriales</taxon>
        <taxon>Microcoleaceae</taxon>
        <taxon>Tychonema</taxon>
    </lineage>
</organism>
<evidence type="ECO:0000313" key="7">
    <source>
        <dbReference type="EMBL" id="PHX53201.1"/>
    </source>
</evidence>
<dbReference type="Pfam" id="PF02852">
    <property type="entry name" value="Pyr_redox_dim"/>
    <property type="match status" value="1"/>
</dbReference>
<dbReference type="EMBL" id="NXIB02000244">
    <property type="protein sequence ID" value="PHX53201.1"/>
    <property type="molecule type" value="Genomic_DNA"/>
</dbReference>
<dbReference type="Gene3D" id="3.50.50.60">
    <property type="entry name" value="FAD/NAD(P)-binding domain"/>
    <property type="match status" value="2"/>
</dbReference>
<feature type="binding site" evidence="4">
    <location>
        <position position="318"/>
    </location>
    <ligand>
        <name>FAD</name>
        <dbReference type="ChEBI" id="CHEBI:57692"/>
    </ligand>
</feature>
<dbReference type="Gene3D" id="3.30.390.30">
    <property type="match status" value="1"/>
</dbReference>
<dbReference type="GO" id="GO:0003955">
    <property type="term" value="F:NAD(P)H dehydrogenase (quinone) activity"/>
    <property type="evidence" value="ECO:0007669"/>
    <property type="project" value="TreeGrafter"/>
</dbReference>
<evidence type="ECO:0000259" key="6">
    <source>
        <dbReference type="Pfam" id="PF07992"/>
    </source>
</evidence>
<evidence type="ECO:0000313" key="8">
    <source>
        <dbReference type="Proteomes" id="UP000226442"/>
    </source>
</evidence>
<comment type="caution">
    <text evidence="7">The sequence shown here is derived from an EMBL/GenBank/DDBJ whole genome shotgun (WGS) entry which is preliminary data.</text>
</comment>
<feature type="domain" description="Pyridine nucleotide-disulphide oxidoreductase dimerisation" evidence="5">
    <location>
        <begin position="353"/>
        <end position="455"/>
    </location>
</feature>
<keyword evidence="8" id="KW-1185">Reference proteome</keyword>
<feature type="domain" description="FAD/NAD(P)-binding" evidence="6">
    <location>
        <begin position="4"/>
        <end position="331"/>
    </location>
</feature>
<keyword evidence="4" id="KW-0547">Nucleotide-binding</keyword>
<gene>
    <name evidence="7" type="ORF">CP500_022740</name>
</gene>
<dbReference type="SUPFAM" id="SSF51905">
    <property type="entry name" value="FAD/NAD(P)-binding domain"/>
    <property type="match status" value="1"/>
</dbReference>
<evidence type="ECO:0000259" key="5">
    <source>
        <dbReference type="Pfam" id="PF02852"/>
    </source>
</evidence>
<protein>
    <submittedName>
        <fullName evidence="7">NAD(P)/FAD-dependent oxidoreductase</fullName>
    </submittedName>
</protein>
<dbReference type="AlphaFoldDB" id="A0A2G4EUJ3"/>
<dbReference type="PRINTS" id="PR00368">
    <property type="entry name" value="FADPNR"/>
</dbReference>
<evidence type="ECO:0000256" key="4">
    <source>
        <dbReference type="PIRSR" id="PIRSR000350-3"/>
    </source>
</evidence>
<dbReference type="InterPro" id="IPR001100">
    <property type="entry name" value="Pyr_nuc-diS_OxRdtase"/>
</dbReference>
<dbReference type="SUPFAM" id="SSF55424">
    <property type="entry name" value="FAD/NAD-linked reductases, dimerisation (C-terminal) domain"/>
    <property type="match status" value="1"/>
</dbReference>
<feature type="binding site" evidence="4">
    <location>
        <position position="126"/>
    </location>
    <ligand>
        <name>FAD</name>
        <dbReference type="ChEBI" id="CHEBI:57692"/>
    </ligand>
</feature>
<dbReference type="PANTHER" id="PTHR43014">
    <property type="entry name" value="MERCURIC REDUCTASE"/>
    <property type="match status" value="1"/>
</dbReference>
<dbReference type="PANTHER" id="PTHR43014:SF4">
    <property type="entry name" value="PYRIDINE NUCLEOTIDE-DISULFIDE OXIDOREDUCTASE RCLA-RELATED"/>
    <property type="match status" value="1"/>
</dbReference>
<dbReference type="Proteomes" id="UP000226442">
    <property type="component" value="Unassembled WGS sequence"/>
</dbReference>
<dbReference type="GO" id="GO:0050660">
    <property type="term" value="F:flavin adenine dinucleotide binding"/>
    <property type="evidence" value="ECO:0007669"/>
    <property type="project" value="TreeGrafter"/>
</dbReference>
<sequence>MIDYDLVIIGGTTAGRYAALTATGFQARVALVEPFSNSQDLPNLGQEAIALSSQYNQILNESSRFAEQISSQKFGVHWATTNSEMPIELRFDGVMKWAEGVVANLSEINSLGVLATRGVDVICGDGEFVLKPDLAFAVNGRKLRSLSYLLACPSLPAIPNIEGLSSVGYFTSETVWQLAKQQQLPKSLVVIGADPSGVEVAQTFARLGVAVTVVVKGSHILAKEEREAASLVQAAMEAQGVRILTATEVTQARVIDGKKWIQAGDLAIETEEILIAAGHQPNFKSLNLEGTGVKFNHQGLIVNDKLQTTNSQIYACGDVAGGYPFPHIANSEALVAVKNALFLPMFKIDYRGIPWAIFSEPQLARVGLNEAQARRRFSDDVIVSREYFKNIEKAQICGDLTGFCKIVARRNGEILGASIVGPQAGELIHVIALALRQGMKVDAIAELPFICSTFSDINGKTAAIWELQRFHSNTFMRNLWENLFHWRRYWKR</sequence>
<dbReference type="InterPro" id="IPR036188">
    <property type="entry name" value="FAD/NAD-bd_sf"/>
</dbReference>
<feature type="binding site" evidence="4">
    <location>
        <begin position="192"/>
        <end position="199"/>
    </location>
    <ligand>
        <name>NAD(+)</name>
        <dbReference type="ChEBI" id="CHEBI:57540"/>
    </ligand>
</feature>
<comment type="similarity">
    <text evidence="1">Belongs to the class-I pyridine nucleotide-disulfide oxidoreductase family.</text>
</comment>
<dbReference type="InterPro" id="IPR004099">
    <property type="entry name" value="Pyr_nucl-diS_OxRdtase_dimer"/>
</dbReference>
<keyword evidence="2" id="KW-0285">Flavoprotein</keyword>
<proteinExistence type="inferred from homology"/>
<keyword evidence="3 4" id="KW-0274">FAD</keyword>
<keyword evidence="4" id="KW-0520">NAD</keyword>
<evidence type="ECO:0000256" key="1">
    <source>
        <dbReference type="ARBA" id="ARBA00007532"/>
    </source>
</evidence>
<feature type="binding site" evidence="4">
    <location>
        <position position="278"/>
    </location>
    <ligand>
        <name>NAD(+)</name>
        <dbReference type="ChEBI" id="CHEBI:57540"/>
    </ligand>
</feature>
<dbReference type="Pfam" id="PF07992">
    <property type="entry name" value="Pyr_redox_2"/>
    <property type="match status" value="1"/>
</dbReference>
<dbReference type="InterPro" id="IPR016156">
    <property type="entry name" value="FAD/NAD-linked_Rdtase_dimer_sf"/>
</dbReference>
<evidence type="ECO:0000256" key="2">
    <source>
        <dbReference type="ARBA" id="ARBA00022630"/>
    </source>
</evidence>
<dbReference type="PRINTS" id="PR00411">
    <property type="entry name" value="PNDRDTASEI"/>
</dbReference>
<evidence type="ECO:0000256" key="3">
    <source>
        <dbReference type="ARBA" id="ARBA00022827"/>
    </source>
</evidence>
<name>A0A2G4EUJ3_9CYAN</name>
<comment type="cofactor">
    <cofactor evidence="4">
        <name>FAD</name>
        <dbReference type="ChEBI" id="CHEBI:57692"/>
    </cofactor>
    <text evidence="4">Binds 1 FAD per subunit.</text>
</comment>
<accession>A0A2G4EUJ3</accession>
<dbReference type="PIRSF" id="PIRSF000350">
    <property type="entry name" value="Mercury_reductase_MerA"/>
    <property type="match status" value="1"/>
</dbReference>
<dbReference type="InterPro" id="IPR023753">
    <property type="entry name" value="FAD/NAD-binding_dom"/>
</dbReference>